<protein>
    <submittedName>
        <fullName evidence="7">Lipopolysaccharide biosynthesis protein</fullName>
    </submittedName>
</protein>
<dbReference type="InterPro" id="IPR050833">
    <property type="entry name" value="Poly_Biosynth_Transport"/>
</dbReference>
<evidence type="ECO:0000256" key="5">
    <source>
        <dbReference type="ARBA" id="ARBA00023136"/>
    </source>
</evidence>
<dbReference type="EMBL" id="DTHB01000060">
    <property type="protein sequence ID" value="HGB15694.1"/>
    <property type="molecule type" value="Genomic_DNA"/>
</dbReference>
<proteinExistence type="predicted"/>
<dbReference type="Pfam" id="PF01943">
    <property type="entry name" value="Polysacc_synt"/>
    <property type="match status" value="1"/>
</dbReference>
<keyword evidence="2" id="KW-1003">Cell membrane</keyword>
<feature type="transmembrane region" description="Helical" evidence="6">
    <location>
        <begin position="397"/>
        <end position="419"/>
    </location>
</feature>
<comment type="caution">
    <text evidence="7">The sequence shown here is derived from an EMBL/GenBank/DDBJ whole genome shotgun (WGS) entry which is preliminary data.</text>
</comment>
<gene>
    <name evidence="7" type="ORF">ENV62_10730</name>
</gene>
<evidence type="ECO:0000256" key="3">
    <source>
        <dbReference type="ARBA" id="ARBA00022692"/>
    </source>
</evidence>
<evidence type="ECO:0000256" key="6">
    <source>
        <dbReference type="SAM" id="Phobius"/>
    </source>
</evidence>
<dbReference type="GO" id="GO:0005886">
    <property type="term" value="C:plasma membrane"/>
    <property type="evidence" value="ECO:0007669"/>
    <property type="project" value="UniProtKB-SubCell"/>
</dbReference>
<evidence type="ECO:0000313" key="7">
    <source>
        <dbReference type="EMBL" id="HGB15694.1"/>
    </source>
</evidence>
<feature type="transmembrane region" description="Helical" evidence="6">
    <location>
        <begin position="9"/>
        <end position="30"/>
    </location>
</feature>
<evidence type="ECO:0000256" key="2">
    <source>
        <dbReference type="ARBA" id="ARBA00022475"/>
    </source>
</evidence>
<feature type="transmembrane region" description="Helical" evidence="6">
    <location>
        <begin position="42"/>
        <end position="58"/>
    </location>
</feature>
<feature type="transmembrane region" description="Helical" evidence="6">
    <location>
        <begin position="163"/>
        <end position="181"/>
    </location>
</feature>
<comment type="subcellular location">
    <subcellularLocation>
        <location evidence="1">Cell membrane</location>
        <topology evidence="1">Multi-pass membrane protein</topology>
    </subcellularLocation>
</comment>
<keyword evidence="4 6" id="KW-1133">Transmembrane helix</keyword>
<feature type="transmembrane region" description="Helical" evidence="6">
    <location>
        <begin position="136"/>
        <end position="157"/>
    </location>
</feature>
<keyword evidence="3 6" id="KW-0812">Transmembrane</keyword>
<dbReference type="PANTHER" id="PTHR30250">
    <property type="entry name" value="PST FAMILY PREDICTED COLANIC ACID TRANSPORTER"/>
    <property type="match status" value="1"/>
</dbReference>
<reference evidence="7" key="1">
    <citation type="journal article" date="2020" name="mSystems">
        <title>Genome- and Community-Level Interaction Insights into Carbon Utilization and Element Cycling Functions of Hydrothermarchaeota in Hydrothermal Sediment.</title>
        <authorList>
            <person name="Zhou Z."/>
            <person name="Liu Y."/>
            <person name="Xu W."/>
            <person name="Pan J."/>
            <person name="Luo Z.H."/>
            <person name="Li M."/>
        </authorList>
    </citation>
    <scope>NUCLEOTIDE SEQUENCE [LARGE SCALE GENOMIC DNA]</scope>
    <source>
        <strain evidence="7">SpSt-776</strain>
    </source>
</reference>
<feature type="transmembrane region" description="Helical" evidence="6">
    <location>
        <begin position="78"/>
        <end position="99"/>
    </location>
</feature>
<feature type="transmembrane region" description="Helical" evidence="6">
    <location>
        <begin position="105"/>
        <end position="129"/>
    </location>
</feature>
<evidence type="ECO:0000256" key="4">
    <source>
        <dbReference type="ARBA" id="ARBA00022989"/>
    </source>
</evidence>
<sequence>MSLTLKENFFWSFLGNGVYGVFQWLVIIVLCKMGSPEMVGHYALGISICTPVFVLASLNMRFVQATDAHHLFSFSHYWGLRLITSSLALLIVLLIVMTLGYQLELAGVILMLGIFKLLEGLSDTIYGFLQRNEQMNFIGISLVIKSGLALLALVITLSFGRQLFWGVSSLVLASALTLIWYDCFRCRQLLASAHRLPVRRGFLDLVRTFRPAWEKTVTHRLVRISLPLGLVGMLVALTFNIPRYFIQHYWGAKVLGLYSAMFQLMLAGSVVTMALGQALQPRLAIYFACRKIDAFCRTLAQAAGIAGLLGGVGLLFSLLFGKHLLTVFYNFEYARHASSFQWIMIAAIFYYIATILMFAVTAMRAFKNLLFPYTASVLLAGLSSWCLIPKFGIIGAAWSLCIINVFNGGSLTLTVALLLSKSFAEAIPSKEKSDGILY</sequence>
<organism evidence="7">
    <name type="scientific">Desulfobacca acetoxidans</name>
    <dbReference type="NCBI Taxonomy" id="60893"/>
    <lineage>
        <taxon>Bacteria</taxon>
        <taxon>Pseudomonadati</taxon>
        <taxon>Thermodesulfobacteriota</taxon>
        <taxon>Desulfobaccia</taxon>
        <taxon>Desulfobaccales</taxon>
        <taxon>Desulfobaccaceae</taxon>
        <taxon>Desulfobacca</taxon>
    </lineage>
</organism>
<feature type="transmembrane region" description="Helical" evidence="6">
    <location>
        <begin position="340"/>
        <end position="363"/>
    </location>
</feature>
<dbReference type="AlphaFoldDB" id="A0A7C3WS90"/>
<evidence type="ECO:0000256" key="1">
    <source>
        <dbReference type="ARBA" id="ARBA00004651"/>
    </source>
</evidence>
<accession>A0A7C3WS90</accession>
<feature type="transmembrane region" description="Helical" evidence="6">
    <location>
        <begin position="299"/>
        <end position="320"/>
    </location>
</feature>
<feature type="transmembrane region" description="Helical" evidence="6">
    <location>
        <begin position="257"/>
        <end position="279"/>
    </location>
</feature>
<dbReference type="PANTHER" id="PTHR30250:SF11">
    <property type="entry name" value="O-ANTIGEN TRANSPORTER-RELATED"/>
    <property type="match status" value="1"/>
</dbReference>
<dbReference type="InterPro" id="IPR002797">
    <property type="entry name" value="Polysacc_synth"/>
</dbReference>
<name>A0A7C3WS90_9BACT</name>
<feature type="transmembrane region" description="Helical" evidence="6">
    <location>
        <begin position="224"/>
        <end position="245"/>
    </location>
</feature>
<keyword evidence="5 6" id="KW-0472">Membrane</keyword>
<feature type="transmembrane region" description="Helical" evidence="6">
    <location>
        <begin position="370"/>
        <end position="391"/>
    </location>
</feature>